<reference evidence="3" key="1">
    <citation type="journal article" date="2012" name="Science">
        <title>The Paleozoic origin of enzymatic lignin decomposition reconstructed from 31 fungal genomes.</title>
        <authorList>
            <person name="Floudas D."/>
            <person name="Binder M."/>
            <person name="Riley R."/>
            <person name="Barry K."/>
            <person name="Blanchette R.A."/>
            <person name="Henrissat B."/>
            <person name="Martinez A.T."/>
            <person name="Otillar R."/>
            <person name="Spatafora J.W."/>
            <person name="Yadav J.S."/>
            <person name="Aerts A."/>
            <person name="Benoit I."/>
            <person name="Boyd A."/>
            <person name="Carlson A."/>
            <person name="Copeland A."/>
            <person name="Coutinho P.M."/>
            <person name="de Vries R.P."/>
            <person name="Ferreira P."/>
            <person name="Findley K."/>
            <person name="Foster B."/>
            <person name="Gaskell J."/>
            <person name="Glotzer D."/>
            <person name="Gorecki P."/>
            <person name="Heitman J."/>
            <person name="Hesse C."/>
            <person name="Hori C."/>
            <person name="Igarashi K."/>
            <person name="Jurgens J.A."/>
            <person name="Kallen N."/>
            <person name="Kersten P."/>
            <person name="Kohler A."/>
            <person name="Kuees U."/>
            <person name="Kumar T.K.A."/>
            <person name="Kuo A."/>
            <person name="LaButti K."/>
            <person name="Larrondo L.F."/>
            <person name="Lindquist E."/>
            <person name="Ling A."/>
            <person name="Lombard V."/>
            <person name="Lucas S."/>
            <person name="Lundell T."/>
            <person name="Martin R."/>
            <person name="McLaughlin D.J."/>
            <person name="Morgenstern I."/>
            <person name="Morin E."/>
            <person name="Murat C."/>
            <person name="Nagy L.G."/>
            <person name="Nolan M."/>
            <person name="Ohm R.A."/>
            <person name="Patyshakuliyeva A."/>
            <person name="Rokas A."/>
            <person name="Ruiz-Duenas F.J."/>
            <person name="Sabat G."/>
            <person name="Salamov A."/>
            <person name="Samejima M."/>
            <person name="Schmutz J."/>
            <person name="Slot J.C."/>
            <person name="St John F."/>
            <person name="Stenlid J."/>
            <person name="Sun H."/>
            <person name="Sun S."/>
            <person name="Syed K."/>
            <person name="Tsang A."/>
            <person name="Wiebenga A."/>
            <person name="Young D."/>
            <person name="Pisabarro A."/>
            <person name="Eastwood D.C."/>
            <person name="Martin F."/>
            <person name="Cullen D."/>
            <person name="Grigoriev I.V."/>
            <person name="Hibbett D.S."/>
        </authorList>
    </citation>
    <scope>NUCLEOTIDE SEQUENCE [LARGE SCALE GENOMIC DNA]</scope>
    <source>
        <strain evidence="3">RWD-64-598 SS2</strain>
    </source>
</reference>
<organism evidence="2 3">
    <name type="scientific">Coniophora puteana (strain RWD-64-598)</name>
    <name type="common">Brown rot fungus</name>
    <dbReference type="NCBI Taxonomy" id="741705"/>
    <lineage>
        <taxon>Eukaryota</taxon>
        <taxon>Fungi</taxon>
        <taxon>Dikarya</taxon>
        <taxon>Basidiomycota</taxon>
        <taxon>Agaricomycotina</taxon>
        <taxon>Agaricomycetes</taxon>
        <taxon>Agaricomycetidae</taxon>
        <taxon>Boletales</taxon>
        <taxon>Coniophorineae</taxon>
        <taxon>Coniophoraceae</taxon>
        <taxon>Coniophora</taxon>
    </lineage>
</organism>
<evidence type="ECO:0000313" key="3">
    <source>
        <dbReference type="Proteomes" id="UP000053558"/>
    </source>
</evidence>
<protein>
    <submittedName>
        <fullName evidence="2">Uncharacterized protein</fullName>
    </submittedName>
</protein>
<comment type="caution">
    <text evidence="2">The sequence shown here is derived from an EMBL/GenBank/DDBJ whole genome shotgun (WGS) entry which is preliminary data.</text>
</comment>
<gene>
    <name evidence="2" type="ORF">CONPUDRAFT_163888</name>
</gene>
<feature type="compositionally biased region" description="Basic and acidic residues" evidence="1">
    <location>
        <begin position="1160"/>
        <end position="1177"/>
    </location>
</feature>
<dbReference type="GeneID" id="19205021"/>
<dbReference type="KEGG" id="cput:CONPUDRAFT_163888"/>
<sequence>METPLLQLFKDVYDLDLPSRRKRLSTYWSEASTEQRESVPAELDNALSQSSLYVTPHDYAFFLRKSSSISWATSAARASRQPLIVNASIDVLASHWIASPENIELQTVVSLVKDDLPHYATVRLFKTLGVKVKITTALSRYIDRLLQEIYPFLTNKTAEECSLSQYARLAIHHLVCAASEPVIMTIIKHYSPLSSAAWWTLPRRRPEIIRNIVLKHVGGPITSEPSLGYTDVVATLPSCGGGKLGWLVERLMSSKDPDTPEFIAVFLQRYEKYASVDHATHTEHVTAGNVIGLNSLVEWLSYLLRRQKDPQDVIRVGLAHCKALTRLMEVCREGPWSANSVAPLVNLALRRLYASCPAEWEPMVADRLHSFDSSQTPTGFLIAIFNLMQYSVRSLSVPSEGLLQQLMEWLRIIPRPARLSLINTIHYAKTGNSLLEMPEDRQRYPRVASYVVVTLDPDDQALILGIGRRAHDDFFYRSGIPWSYPDSVANFSKLEGALRSAEADSHLPHALHVGSSRTLFRLGATNVAQKDPDVAKVVESMRRRASKSREQRYTLTIGALALSTVAQSPTEFVETLDWAFKRYAKDPQTSPRLFNDLFGRSGGYSSFKALVAGPCGIVPIAGMEKCFNVDAVAEWCRVTNRTVTIGIDLIRTWAKEPDHQKTIMTEYMPIGNHICTIIQKRCELVEKIYPILYSDAVSLRQAMFNPLVELWIEWEKLRIHEYPQLLGFDEMCNAPETFSSLNVLSQDLPVVLPFLDKLGQHREDLYREARKRFASPSAEEIKRRRDKRKHSTRSYLPFSFNVRGQIDKVGLEDALELAPGWKNYVDNILFQDPATTLDDVEDKYDWHPGQFDNAVRVYVDYTTKKRKAQKVRELLDGYKHMDPNSSFSVLQHDSTFQLIQSTTRLNKVNRTYLPAFPSASRDSILLNPSEDNFRRGIDQKEVDTLKTIFGLRRRPTGRQNHELPLPNVDEIYHLRGCLHAAHQLTVLATTWIASVLGITVSSDSHQIEASSNLPVTYALRHVRMSEQFMKLHGSNTTLPISLLEKTLPHLHPSDVQTLLDAVFAKKMSEPHEISIRMALLGTVRRLGDPRLGTKEAFSIVEDTSMSSWHRQAVTIKALKIRRPAEAKVFARSLFEFSQEKIKQAVERAAAEIQAAKHAKATSDETRPQTEKQEDKGPSIKMSTQKMFIQLLLPALQDGLLSTSFIEDLASSGLLKTSPAITSYVVEVLVEAVISSPQFVQSQDVPETWAVIQPFIALAQRLEESTPLSEEDWRAAREGTGPMPEISDELPIACALLLDVSLGNSARVRKAWTKHVVEPILAELVNKRLRWMRTAIARESGGDSELEKTIEGDAYIDTPAWTVLTQTIKQYDLYLCPELDEIVDERSWWVWRFTEQRFASFLQRDRVNTLCELLKKNHGEEWLSKQDTAYSRNISNLTRNINELGIILVSNIQWLFLPVLRNPDTPAHLRSEIYCVAKRIGLLLLEPEMMYEPITRSAPRGTQPLASFLAVFDTFKLDAHTVPLVEEYLAAAEEHERKLSRGGSKINGGVAYWKVIVTLKMHLAKYNAGQVSDETRVEVYAADLSKLIQQIHRGGWRCIHFPHDFEKMIDMSGVLRDREIVSVVRALTQPPTFTVDDAELRSYYLDMATTLISFHGTELSQSTVGRAALKELLDAWIAADDGVMEFLATDLMVLYL</sequence>
<name>A0A5M3MUV3_CONPW</name>
<accession>A0A5M3MUV3</accession>
<feature type="region of interest" description="Disordered" evidence="1">
    <location>
        <begin position="1155"/>
        <end position="1178"/>
    </location>
</feature>
<dbReference type="EMBL" id="JH711576">
    <property type="protein sequence ID" value="EIW82820.1"/>
    <property type="molecule type" value="Genomic_DNA"/>
</dbReference>
<evidence type="ECO:0000313" key="2">
    <source>
        <dbReference type="EMBL" id="EIW82820.1"/>
    </source>
</evidence>
<proteinExistence type="predicted"/>
<dbReference type="OrthoDB" id="2549237at2759"/>
<dbReference type="RefSeq" id="XP_007766781.1">
    <property type="nucleotide sequence ID" value="XM_007768591.1"/>
</dbReference>
<keyword evidence="3" id="KW-1185">Reference proteome</keyword>
<evidence type="ECO:0000256" key="1">
    <source>
        <dbReference type="SAM" id="MobiDB-lite"/>
    </source>
</evidence>
<dbReference type="Proteomes" id="UP000053558">
    <property type="component" value="Unassembled WGS sequence"/>
</dbReference>